<evidence type="ECO:0000259" key="3">
    <source>
        <dbReference type="Pfam" id="PF12151"/>
    </source>
</evidence>
<dbReference type="AlphaFoldDB" id="A0A6S6T4Y3"/>
<name>A0A6S6T4Y3_9GAMM</name>
<protein>
    <recommendedName>
        <fullName evidence="3">Mannan-binding protein domain-containing protein</fullName>
    </recommendedName>
</protein>
<feature type="signal peptide" evidence="2">
    <location>
        <begin position="1"/>
        <end position="21"/>
    </location>
</feature>
<dbReference type="InterPro" id="IPR021992">
    <property type="entry name" value="MVL"/>
</dbReference>
<evidence type="ECO:0000256" key="2">
    <source>
        <dbReference type="SAM" id="SignalP"/>
    </source>
</evidence>
<reference evidence="4" key="1">
    <citation type="submission" date="2020-01" db="EMBL/GenBank/DDBJ databases">
        <authorList>
            <person name="Meier V. D."/>
            <person name="Meier V D."/>
        </authorList>
    </citation>
    <scope>NUCLEOTIDE SEQUENCE</scope>
    <source>
        <strain evidence="4">HLG_WM_MAG_08</strain>
    </source>
</reference>
<accession>A0A6S6T4Y3</accession>
<dbReference type="Gene3D" id="3.30.1490.230">
    <property type="match status" value="5"/>
</dbReference>
<dbReference type="EMBL" id="CACVAV010000215">
    <property type="protein sequence ID" value="CAA6813295.1"/>
    <property type="molecule type" value="Genomic_DNA"/>
</dbReference>
<sequence length="426" mass="46442">MKSFTLAVTAITMILAAGTAASDVVKVDVGFTLNPFFLRVACNEIAAERGGTVVKSERSGEDKTGVCHIDIPRRNVTFTPTPGIVATPGGVVRQPERPPVRQTTPRPPRAKLEMVETGRLWSKAHATERCQALATRKDATWTGVWEKHDANNKAKCQLRFKPAFVVKAISTGKIWSDEHAKRRCSRLAERNDGTWSGVWRDSPDGERGSVCMINVVNTDKPTRQTAPVDQPTTGSQFRSVRNVKAGAIWDGDHAERKCPVVAQNVKGTWTRRWSKTGPGNESVCEVRFSNLSPEPTVPPPTQTPGNTRTRNVAAGPIWDDRQAESKCPVIAANNEAKWTGNWTKTGPGNTSVCEISVVVSTNTTQAPVSQSNSSTVREVAAGGIWDQAQANSKCPVIAANNKARWTGRWRKISVNNDAVCEIDTRI</sequence>
<proteinExistence type="predicted"/>
<evidence type="ECO:0000256" key="1">
    <source>
        <dbReference type="SAM" id="MobiDB-lite"/>
    </source>
</evidence>
<feature type="domain" description="Mannan-binding protein" evidence="3">
    <location>
        <begin position="253"/>
        <end position="286"/>
    </location>
</feature>
<evidence type="ECO:0000313" key="4">
    <source>
        <dbReference type="EMBL" id="CAA6813295.1"/>
    </source>
</evidence>
<keyword evidence="2" id="KW-0732">Signal</keyword>
<feature type="domain" description="Mannan-binding protein" evidence="3">
    <location>
        <begin position="387"/>
        <end position="422"/>
    </location>
</feature>
<feature type="domain" description="Mannan-binding protein" evidence="3">
    <location>
        <begin position="321"/>
        <end position="355"/>
    </location>
</feature>
<feature type="region of interest" description="Disordered" evidence="1">
    <location>
        <begin position="290"/>
        <end position="309"/>
    </location>
</feature>
<organism evidence="4">
    <name type="scientific">uncultured Thiotrichaceae bacterium</name>
    <dbReference type="NCBI Taxonomy" id="298394"/>
    <lineage>
        <taxon>Bacteria</taxon>
        <taxon>Pseudomonadati</taxon>
        <taxon>Pseudomonadota</taxon>
        <taxon>Gammaproteobacteria</taxon>
        <taxon>Thiotrichales</taxon>
        <taxon>Thiotrichaceae</taxon>
        <taxon>environmental samples</taxon>
    </lineage>
</organism>
<dbReference type="InterPro" id="IPR053754">
    <property type="entry name" value="OligoMan_bind_ChitinaseAct_sf"/>
</dbReference>
<gene>
    <name evidence="4" type="ORF">HELGO_WM40461</name>
</gene>
<dbReference type="Pfam" id="PF12151">
    <property type="entry name" value="MVL"/>
    <property type="match status" value="3"/>
</dbReference>
<feature type="chain" id="PRO_5028215518" description="Mannan-binding protein domain-containing protein" evidence="2">
    <location>
        <begin position="22"/>
        <end position="426"/>
    </location>
</feature>